<dbReference type="RefSeq" id="WP_148133386.1">
    <property type="nucleotide sequence ID" value="NZ_CP017634.1"/>
</dbReference>
<keyword evidence="6" id="KW-1185">Reference proteome</keyword>
<name>A0A3G1KP06_FORW1</name>
<keyword evidence="3" id="KW-0812">Transmembrane</keyword>
<dbReference type="InterPro" id="IPR002509">
    <property type="entry name" value="NODB_dom"/>
</dbReference>
<organism evidence="5 6">
    <name type="scientific">Formimonas warabiya</name>
    <dbReference type="NCBI Taxonomy" id="1761012"/>
    <lineage>
        <taxon>Bacteria</taxon>
        <taxon>Bacillati</taxon>
        <taxon>Bacillota</taxon>
        <taxon>Clostridia</taxon>
        <taxon>Eubacteriales</taxon>
        <taxon>Peptococcaceae</taxon>
        <taxon>Candidatus Formimonas</taxon>
    </lineage>
</organism>
<keyword evidence="2" id="KW-0378">Hydrolase</keyword>
<keyword evidence="3" id="KW-0472">Membrane</keyword>
<dbReference type="GO" id="GO:0046872">
    <property type="term" value="F:metal ion binding"/>
    <property type="evidence" value="ECO:0007669"/>
    <property type="project" value="UniProtKB-KW"/>
</dbReference>
<dbReference type="Proteomes" id="UP000323521">
    <property type="component" value="Chromosome"/>
</dbReference>
<dbReference type="KEGG" id="fwa:DCMF_04885"/>
<protein>
    <recommendedName>
        <fullName evidence="4">NodB homology domain-containing protein</fullName>
    </recommendedName>
</protein>
<dbReference type="PROSITE" id="PS51677">
    <property type="entry name" value="NODB"/>
    <property type="match status" value="1"/>
</dbReference>
<gene>
    <name evidence="5" type="ORF">DCMF_04885</name>
</gene>
<keyword evidence="3" id="KW-1133">Transmembrane helix</keyword>
<reference evidence="5 6" key="1">
    <citation type="submission" date="2016-10" db="EMBL/GenBank/DDBJ databases">
        <title>Complete Genome Sequence of Peptococcaceae strain DCMF.</title>
        <authorList>
            <person name="Edwards R.J."/>
            <person name="Holland S.I."/>
            <person name="Deshpande N.P."/>
            <person name="Wong Y.K."/>
            <person name="Ertan H."/>
            <person name="Manefield M."/>
            <person name="Russell T.L."/>
            <person name="Lee M.J."/>
        </authorList>
    </citation>
    <scope>NUCLEOTIDE SEQUENCE [LARGE SCALE GENOMIC DNA]</scope>
    <source>
        <strain evidence="5 6">DCMF</strain>
    </source>
</reference>
<dbReference type="OrthoDB" id="61520at2"/>
<dbReference type="CDD" id="cd10950">
    <property type="entry name" value="CE4_BsYlxY_like"/>
    <property type="match status" value="1"/>
</dbReference>
<dbReference type="PANTHER" id="PTHR10587">
    <property type="entry name" value="GLYCOSYL TRANSFERASE-RELATED"/>
    <property type="match status" value="1"/>
</dbReference>
<dbReference type="Pfam" id="PF01522">
    <property type="entry name" value="Polysacc_deac_1"/>
    <property type="match status" value="1"/>
</dbReference>
<dbReference type="Gene3D" id="3.20.20.370">
    <property type="entry name" value="Glycoside hydrolase/deacetylase"/>
    <property type="match status" value="1"/>
</dbReference>
<sequence>MRVYYLTKKQVTNGMVGVLILLLIGYLISNYIYHSLVVPTTEITPIYQGSAEKKQISFAINVDWGEEYIPEMLKVFNTHQIKCTFFLTGRWTEKFPELAKSIGENKQEIGNHGYKHDSPNGMSLEENKADIEKAAQIIQSVTGKQTVLYAPASGESQAHVLKAAHELGYQTILWSIDTIDWKNPPPEQILNKVLTKAHNGAIVLMHPTKPTVAALPALISELKKQGYQFVTVSESIVDDHHE</sequence>
<dbReference type="InterPro" id="IPR050248">
    <property type="entry name" value="Polysacc_deacetylase_ArnD"/>
</dbReference>
<keyword evidence="1" id="KW-0479">Metal-binding</keyword>
<dbReference type="InterPro" id="IPR011330">
    <property type="entry name" value="Glyco_hydro/deAcase_b/a-brl"/>
</dbReference>
<dbReference type="GO" id="GO:0016020">
    <property type="term" value="C:membrane"/>
    <property type="evidence" value="ECO:0007669"/>
    <property type="project" value="TreeGrafter"/>
</dbReference>
<evidence type="ECO:0000313" key="6">
    <source>
        <dbReference type="Proteomes" id="UP000323521"/>
    </source>
</evidence>
<evidence type="ECO:0000259" key="4">
    <source>
        <dbReference type="PROSITE" id="PS51677"/>
    </source>
</evidence>
<feature type="domain" description="NodB homology" evidence="4">
    <location>
        <begin position="54"/>
        <end position="230"/>
    </location>
</feature>
<dbReference type="GO" id="GO:0016810">
    <property type="term" value="F:hydrolase activity, acting on carbon-nitrogen (but not peptide) bonds"/>
    <property type="evidence" value="ECO:0007669"/>
    <property type="project" value="InterPro"/>
</dbReference>
<dbReference type="AlphaFoldDB" id="A0A3G1KP06"/>
<dbReference type="PANTHER" id="PTHR10587:SF133">
    <property type="entry name" value="CHITIN DEACETYLASE 1-RELATED"/>
    <property type="match status" value="1"/>
</dbReference>
<dbReference type="GO" id="GO:0005975">
    <property type="term" value="P:carbohydrate metabolic process"/>
    <property type="evidence" value="ECO:0007669"/>
    <property type="project" value="InterPro"/>
</dbReference>
<evidence type="ECO:0000256" key="3">
    <source>
        <dbReference type="SAM" id="Phobius"/>
    </source>
</evidence>
<evidence type="ECO:0000256" key="1">
    <source>
        <dbReference type="ARBA" id="ARBA00022723"/>
    </source>
</evidence>
<dbReference type="EMBL" id="CP017634">
    <property type="protein sequence ID" value="ATW24211.1"/>
    <property type="molecule type" value="Genomic_DNA"/>
</dbReference>
<feature type="transmembrane region" description="Helical" evidence="3">
    <location>
        <begin position="12"/>
        <end position="33"/>
    </location>
</feature>
<dbReference type="SUPFAM" id="SSF88713">
    <property type="entry name" value="Glycoside hydrolase/deacetylase"/>
    <property type="match status" value="1"/>
</dbReference>
<accession>A0A3G1KP06</accession>
<evidence type="ECO:0000256" key="2">
    <source>
        <dbReference type="ARBA" id="ARBA00022801"/>
    </source>
</evidence>
<evidence type="ECO:0000313" key="5">
    <source>
        <dbReference type="EMBL" id="ATW24211.1"/>
    </source>
</evidence>
<proteinExistence type="predicted"/>